<dbReference type="Gene3D" id="3.10.450.50">
    <property type="match status" value="1"/>
</dbReference>
<dbReference type="PANTHER" id="PTHR41252:SF1">
    <property type="entry name" value="BLR2505 PROTEIN"/>
    <property type="match status" value="1"/>
</dbReference>
<dbReference type="RefSeq" id="WP_162330193.1">
    <property type="nucleotide sequence ID" value="NZ_CP048113.1"/>
</dbReference>
<dbReference type="SUPFAM" id="SSF54427">
    <property type="entry name" value="NTF2-like"/>
    <property type="match status" value="1"/>
</dbReference>
<dbReference type="Proteomes" id="UP000476411">
    <property type="component" value="Chromosome"/>
</dbReference>
<accession>A0A6B9Z8D0</accession>
<protein>
    <submittedName>
        <fullName evidence="2">Nuclear transport factor 2 family protein</fullName>
    </submittedName>
</protein>
<name>A0A6B9Z8D0_9BACT</name>
<reference evidence="2 3" key="1">
    <citation type="submission" date="2020-01" db="EMBL/GenBank/DDBJ databases">
        <title>Complete genome sequence of Chitinophaga sp. H33E-04 isolated from quinoa roots.</title>
        <authorList>
            <person name="Weon H.-Y."/>
            <person name="Lee S.A."/>
        </authorList>
    </citation>
    <scope>NUCLEOTIDE SEQUENCE [LARGE SCALE GENOMIC DNA]</scope>
    <source>
        <strain evidence="2 3">H33E-04</strain>
    </source>
</reference>
<dbReference type="Pfam" id="PF12680">
    <property type="entry name" value="SnoaL_2"/>
    <property type="match status" value="1"/>
</dbReference>
<feature type="domain" description="SnoaL-like" evidence="1">
    <location>
        <begin position="8"/>
        <end position="107"/>
    </location>
</feature>
<evidence type="ECO:0000313" key="3">
    <source>
        <dbReference type="Proteomes" id="UP000476411"/>
    </source>
</evidence>
<keyword evidence="3" id="KW-1185">Reference proteome</keyword>
<dbReference type="AlphaFoldDB" id="A0A6B9Z8D0"/>
<evidence type="ECO:0000313" key="2">
    <source>
        <dbReference type="EMBL" id="QHS58490.1"/>
    </source>
</evidence>
<evidence type="ECO:0000259" key="1">
    <source>
        <dbReference type="Pfam" id="PF12680"/>
    </source>
</evidence>
<organism evidence="2 3">
    <name type="scientific">Chitinophaga agri</name>
    <dbReference type="NCBI Taxonomy" id="2703787"/>
    <lineage>
        <taxon>Bacteria</taxon>
        <taxon>Pseudomonadati</taxon>
        <taxon>Bacteroidota</taxon>
        <taxon>Chitinophagia</taxon>
        <taxon>Chitinophagales</taxon>
        <taxon>Chitinophagaceae</taxon>
        <taxon>Chitinophaga</taxon>
    </lineage>
</organism>
<proteinExistence type="predicted"/>
<dbReference type="KEGG" id="chih:GWR21_02430"/>
<sequence length="123" mass="14281">MTANKQTVTRYMEGFRNSDHEMVRACLTEDVLWEMPGFYQLTGKASFDREMEDDAFERQPDITVTRMVEEDDIVIAEGKIRSKRKDGAVLEAAFCDVFHMEDGKIRQVTSYLMEKKEVAPVFE</sequence>
<dbReference type="InterPro" id="IPR037401">
    <property type="entry name" value="SnoaL-like"/>
</dbReference>
<gene>
    <name evidence="2" type="ORF">GWR21_02430</name>
</gene>
<dbReference type="EMBL" id="CP048113">
    <property type="protein sequence ID" value="QHS58490.1"/>
    <property type="molecule type" value="Genomic_DNA"/>
</dbReference>
<dbReference type="InterPro" id="IPR032710">
    <property type="entry name" value="NTF2-like_dom_sf"/>
</dbReference>
<dbReference type="PANTHER" id="PTHR41252">
    <property type="entry name" value="BLR2505 PROTEIN"/>
    <property type="match status" value="1"/>
</dbReference>